<name>A0ACC1IV08_9FUNG</name>
<dbReference type="EMBL" id="JANBPG010000037">
    <property type="protein sequence ID" value="KAJ1901244.1"/>
    <property type="molecule type" value="Genomic_DNA"/>
</dbReference>
<comment type="caution">
    <text evidence="1">The sequence shown here is derived from an EMBL/GenBank/DDBJ whole genome shotgun (WGS) entry which is preliminary data.</text>
</comment>
<evidence type="ECO:0000313" key="2">
    <source>
        <dbReference type="Proteomes" id="UP001150581"/>
    </source>
</evidence>
<accession>A0ACC1IV08</accession>
<protein>
    <submittedName>
        <fullName evidence="1">Uncharacterized protein</fullName>
    </submittedName>
</protein>
<dbReference type="Proteomes" id="UP001150581">
    <property type="component" value="Unassembled WGS sequence"/>
</dbReference>
<sequence length="304" mass="32752">MIQVPIGWLLNSNGQLNITAVDFQVNMAKAGMFVDTPGNSAHGHYTWYMLQMLANLTTVMQHALLSSGLYMPALWAMYTVHGASFVKQATIFPSGVGLAATLQPQFACATRCIAAKDTHASGYNFAFAANADLGIDKHFATGFLGFGEDLAISSAMIHNSMHGLQGDYKTDCSCALGTAPFYLHMLLHDSLSFHSIILSKVTGLHSAANSTGAIFLALNMSTDIAAEPSLFATTAQLVHMGAVPEDHITKSVTCILQMKKDIRSFNRLFANLLLSRSVGSMQDVETACSAVRESVTLYWLMAIN</sequence>
<gene>
    <name evidence="1" type="ORF">LPJ66_000923</name>
</gene>
<organism evidence="1 2">
    <name type="scientific">Kickxella alabastrina</name>
    <dbReference type="NCBI Taxonomy" id="61397"/>
    <lineage>
        <taxon>Eukaryota</taxon>
        <taxon>Fungi</taxon>
        <taxon>Fungi incertae sedis</taxon>
        <taxon>Zoopagomycota</taxon>
        <taxon>Kickxellomycotina</taxon>
        <taxon>Kickxellomycetes</taxon>
        <taxon>Kickxellales</taxon>
        <taxon>Kickxellaceae</taxon>
        <taxon>Kickxella</taxon>
    </lineage>
</organism>
<keyword evidence="2" id="KW-1185">Reference proteome</keyword>
<evidence type="ECO:0000313" key="1">
    <source>
        <dbReference type="EMBL" id="KAJ1901244.1"/>
    </source>
</evidence>
<reference evidence="1" key="1">
    <citation type="submission" date="2022-07" db="EMBL/GenBank/DDBJ databases">
        <title>Phylogenomic reconstructions and comparative analyses of Kickxellomycotina fungi.</title>
        <authorList>
            <person name="Reynolds N.K."/>
            <person name="Stajich J.E."/>
            <person name="Barry K."/>
            <person name="Grigoriev I.V."/>
            <person name="Crous P."/>
            <person name="Smith M.E."/>
        </authorList>
    </citation>
    <scope>NUCLEOTIDE SEQUENCE</scope>
    <source>
        <strain evidence="1">Benny 63K</strain>
    </source>
</reference>
<proteinExistence type="predicted"/>